<evidence type="ECO:0000256" key="17">
    <source>
        <dbReference type="RuleBase" id="RU003297"/>
    </source>
</evidence>
<evidence type="ECO:0000256" key="1">
    <source>
        <dbReference type="ARBA" id="ARBA00003257"/>
    </source>
</evidence>
<comment type="function">
    <text evidence="17">Core subunit of the mitochondrial membrane respiratory chain NADH dehydrogenase (Complex I) which catalyzes electron transfer from NADH through the respiratory chain, using ubiquinone as an electron acceptor. Essential for the catalytic activity and assembly of complex I.</text>
</comment>
<proteinExistence type="inferred from homology"/>
<dbReference type="GO" id="GO:0042773">
    <property type="term" value="P:ATP synthesis coupled electron transport"/>
    <property type="evidence" value="ECO:0007669"/>
    <property type="project" value="InterPro"/>
</dbReference>
<gene>
    <name evidence="20" type="primary">nad4</name>
</gene>
<dbReference type="InterPro" id="IPR000260">
    <property type="entry name" value="NADH4_N"/>
</dbReference>
<evidence type="ECO:0000256" key="15">
    <source>
        <dbReference type="ARBA" id="ARBA00023136"/>
    </source>
</evidence>
<evidence type="ECO:0000256" key="5">
    <source>
        <dbReference type="ARBA" id="ARBA00021006"/>
    </source>
</evidence>
<dbReference type="EC" id="7.1.1.2" evidence="4 17"/>
<feature type="transmembrane region" description="Helical" evidence="17">
    <location>
        <begin position="347"/>
        <end position="364"/>
    </location>
</feature>
<dbReference type="InterPro" id="IPR001750">
    <property type="entry name" value="ND/Mrp_TM"/>
</dbReference>
<comment type="function">
    <text evidence="1">Core subunit of the mitochondrial membrane respiratory chain NADH dehydrogenase (Complex I) that is believed to belong to the minimal assembly required for catalysis. Complex I functions in the transfer of electrons from NADH to the respiratory chain. The immediate electron acceptor for the enzyme is believed to be ubiquinone.</text>
</comment>
<comment type="catalytic activity">
    <reaction evidence="16 17">
        <text>a ubiquinone + NADH + 5 H(+)(in) = a ubiquinol + NAD(+) + 4 H(+)(out)</text>
        <dbReference type="Rhea" id="RHEA:29091"/>
        <dbReference type="Rhea" id="RHEA-COMP:9565"/>
        <dbReference type="Rhea" id="RHEA-COMP:9566"/>
        <dbReference type="ChEBI" id="CHEBI:15378"/>
        <dbReference type="ChEBI" id="CHEBI:16389"/>
        <dbReference type="ChEBI" id="CHEBI:17976"/>
        <dbReference type="ChEBI" id="CHEBI:57540"/>
        <dbReference type="ChEBI" id="CHEBI:57945"/>
        <dbReference type="EC" id="7.1.1.2"/>
    </reaction>
</comment>
<evidence type="ECO:0000256" key="7">
    <source>
        <dbReference type="ARBA" id="ARBA00022660"/>
    </source>
</evidence>
<evidence type="ECO:0000256" key="2">
    <source>
        <dbReference type="ARBA" id="ARBA00004225"/>
    </source>
</evidence>
<dbReference type="GO" id="GO:0031966">
    <property type="term" value="C:mitochondrial membrane"/>
    <property type="evidence" value="ECO:0007669"/>
    <property type="project" value="UniProtKB-SubCell"/>
</dbReference>
<dbReference type="InterPro" id="IPR003918">
    <property type="entry name" value="NADH_UbQ_OxRdtase"/>
</dbReference>
<accession>A0A0S2MQF4</accession>
<evidence type="ECO:0000256" key="12">
    <source>
        <dbReference type="ARBA" id="ARBA00023027"/>
    </source>
</evidence>
<feature type="domain" description="NADH:quinone oxidoreductase/Mrp antiporter transmembrane" evidence="18">
    <location>
        <begin position="134"/>
        <end position="319"/>
    </location>
</feature>
<dbReference type="GO" id="GO:0003954">
    <property type="term" value="F:NADH dehydrogenase activity"/>
    <property type="evidence" value="ECO:0007669"/>
    <property type="project" value="TreeGrafter"/>
</dbReference>
<comment type="subcellular location">
    <subcellularLocation>
        <location evidence="2 17">Mitochondrion membrane</location>
        <topology evidence="2 17">Multi-pass membrane protein</topology>
    </subcellularLocation>
</comment>
<keyword evidence="10 17" id="KW-0249">Electron transport</keyword>
<evidence type="ECO:0000256" key="8">
    <source>
        <dbReference type="ARBA" id="ARBA00022692"/>
    </source>
</evidence>
<evidence type="ECO:0000256" key="16">
    <source>
        <dbReference type="ARBA" id="ARBA00049551"/>
    </source>
</evidence>
<evidence type="ECO:0000256" key="4">
    <source>
        <dbReference type="ARBA" id="ARBA00012944"/>
    </source>
</evidence>
<dbReference type="PANTHER" id="PTHR43507:SF20">
    <property type="entry name" value="NADH-UBIQUINONE OXIDOREDUCTASE CHAIN 4"/>
    <property type="match status" value="1"/>
</dbReference>
<name>A0A0S2MQF4_9CUCU</name>
<keyword evidence="15 17" id="KW-0472">Membrane</keyword>
<feature type="transmembrane region" description="Helical" evidence="17">
    <location>
        <begin position="269"/>
        <end position="287"/>
    </location>
</feature>
<feature type="transmembrane region" description="Helical" evidence="17">
    <location>
        <begin position="55"/>
        <end position="74"/>
    </location>
</feature>
<keyword evidence="8 17" id="KW-0812">Transmembrane</keyword>
<keyword evidence="13 17" id="KW-0830">Ubiquinone</keyword>
<feature type="transmembrane region" description="Helical" evidence="17">
    <location>
        <begin position="143"/>
        <end position="165"/>
    </location>
</feature>
<feature type="transmembrane region" description="Helical" evidence="17">
    <location>
        <begin position="171"/>
        <end position="192"/>
    </location>
</feature>
<comment type="similarity">
    <text evidence="3 17">Belongs to the complex I subunit 4 family.</text>
</comment>
<dbReference type="Pfam" id="PF00361">
    <property type="entry name" value="Proton_antipo_M"/>
    <property type="match status" value="1"/>
</dbReference>
<dbReference type="PANTHER" id="PTHR43507">
    <property type="entry name" value="NADH-UBIQUINONE OXIDOREDUCTASE CHAIN 4"/>
    <property type="match status" value="1"/>
</dbReference>
<feature type="transmembrane region" description="Helical" evidence="17">
    <location>
        <begin position="86"/>
        <end position="103"/>
    </location>
</feature>
<evidence type="ECO:0000259" key="18">
    <source>
        <dbReference type="Pfam" id="PF00361"/>
    </source>
</evidence>
<sequence>MVKILFFLIFLIPLTKKNEFWFILWMFFLSLFLYLKDFSFSVEFINLFMGLGSDLMSFFMVLLSLWICSLMIMASEKIYFMNNMSNFFLFVMIILLISLLLLFSSLNLFVFYLFFEISLIPTLILISIYDYQGHVEAPVAGSMILAGIMLKMGGYGLLRVMLMFIKLGVKFNLYFMSLTLVGGFIVSLICIIQSDMKSLIAYSSVAHMGLALGGILSLNYWGFQGCLVMMIAHGLCSSGLFSIANISYERVMSRSLYLNKGLINLFPSLSLWWFLLLSSSMAAPPSLNLLSEIMLINSIMSYFNMNMIFLMLISFFSAVYSLYLFSFSQHGKFNIFYCMNMGYYREYLMLMLHWLPLNILILKWDLLMI</sequence>
<dbReference type="GO" id="GO:0048039">
    <property type="term" value="F:ubiquinone binding"/>
    <property type="evidence" value="ECO:0007669"/>
    <property type="project" value="TreeGrafter"/>
</dbReference>
<evidence type="ECO:0000256" key="13">
    <source>
        <dbReference type="ARBA" id="ARBA00023075"/>
    </source>
</evidence>
<evidence type="ECO:0000256" key="9">
    <source>
        <dbReference type="ARBA" id="ARBA00022967"/>
    </source>
</evidence>
<keyword evidence="12 17" id="KW-0520">NAD</keyword>
<dbReference type="AlphaFoldDB" id="A0A0S2MQF4"/>
<geneLocation type="mitochondrion" evidence="20"/>
<keyword evidence="6 17" id="KW-0813">Transport</keyword>
<feature type="domain" description="NADH:ubiquinone oxidoreductase chain 4 N-terminal" evidence="19">
    <location>
        <begin position="1"/>
        <end position="101"/>
    </location>
</feature>
<dbReference type="GO" id="GO:0015990">
    <property type="term" value="P:electron transport coupled proton transport"/>
    <property type="evidence" value="ECO:0007669"/>
    <property type="project" value="TreeGrafter"/>
</dbReference>
<evidence type="ECO:0000313" key="20">
    <source>
        <dbReference type="EMBL" id="ALO76882.1"/>
    </source>
</evidence>
<protein>
    <recommendedName>
        <fullName evidence="5 17">NADH-ubiquinone oxidoreductase chain 4</fullName>
        <ecNumber evidence="4 17">7.1.1.2</ecNumber>
    </recommendedName>
</protein>
<dbReference type="Pfam" id="PF01059">
    <property type="entry name" value="Oxidored_q5_N"/>
    <property type="match status" value="1"/>
</dbReference>
<organism evidence="20">
    <name type="scientific">Anaspidinae sp. GENSP01</name>
    <dbReference type="NCBI Taxonomy" id="1205605"/>
    <lineage>
        <taxon>Eukaryota</taxon>
        <taxon>Metazoa</taxon>
        <taxon>Ecdysozoa</taxon>
        <taxon>Arthropoda</taxon>
        <taxon>Hexapoda</taxon>
        <taxon>Insecta</taxon>
        <taxon>Pterygota</taxon>
        <taxon>Neoptera</taxon>
        <taxon>Endopterygota</taxon>
        <taxon>Coleoptera</taxon>
        <taxon>Polyphaga</taxon>
        <taxon>Cucujiformia</taxon>
        <taxon>Scraptiidae</taxon>
    </lineage>
</organism>
<feature type="transmembrane region" description="Helical" evidence="17">
    <location>
        <begin position="227"/>
        <end position="248"/>
    </location>
</feature>
<evidence type="ECO:0000256" key="3">
    <source>
        <dbReference type="ARBA" id="ARBA00009025"/>
    </source>
</evidence>
<keyword evidence="14 17" id="KW-0496">Mitochondrion</keyword>
<dbReference type="GO" id="GO:0008137">
    <property type="term" value="F:NADH dehydrogenase (ubiquinone) activity"/>
    <property type="evidence" value="ECO:0007669"/>
    <property type="project" value="UniProtKB-UniRule"/>
</dbReference>
<evidence type="ECO:0000256" key="14">
    <source>
        <dbReference type="ARBA" id="ARBA00023128"/>
    </source>
</evidence>
<evidence type="ECO:0000256" key="10">
    <source>
        <dbReference type="ARBA" id="ARBA00022982"/>
    </source>
</evidence>
<dbReference type="EMBL" id="JX412791">
    <property type="protein sequence ID" value="ALO76882.1"/>
    <property type="molecule type" value="Genomic_DNA"/>
</dbReference>
<feature type="transmembrane region" description="Helical" evidence="17">
    <location>
        <begin position="199"/>
        <end position="221"/>
    </location>
</feature>
<reference evidence="20" key="1">
    <citation type="submission" date="2012-06" db="EMBL/GenBank/DDBJ databases">
        <title>Mitogenomics of the Coleoptera under dense taxon sampling.</title>
        <authorList>
            <person name="Timmermans M.J.T.N."/>
            <person name="Lim J."/>
            <person name="Dodsworth S."/>
            <person name="Haran J."/>
            <person name="Ahrens D."/>
            <person name="Bocak L."/>
            <person name="London A."/>
            <person name="Culverwell L."/>
            <person name="Vogler A.P."/>
        </authorList>
    </citation>
    <scope>NUCLEOTIDE SEQUENCE</scope>
</reference>
<evidence type="ECO:0000256" key="6">
    <source>
        <dbReference type="ARBA" id="ARBA00022448"/>
    </source>
</evidence>
<evidence type="ECO:0000259" key="19">
    <source>
        <dbReference type="Pfam" id="PF01059"/>
    </source>
</evidence>
<feature type="transmembrane region" description="Helical" evidence="17">
    <location>
        <begin position="109"/>
        <end position="131"/>
    </location>
</feature>
<feature type="transmembrane region" description="Helical" evidence="17">
    <location>
        <begin position="307"/>
        <end position="326"/>
    </location>
</feature>
<evidence type="ECO:0000256" key="11">
    <source>
        <dbReference type="ARBA" id="ARBA00022989"/>
    </source>
</evidence>
<dbReference type="PRINTS" id="PR01437">
    <property type="entry name" value="NUOXDRDTASE4"/>
</dbReference>
<keyword evidence="9" id="KW-1278">Translocase</keyword>
<keyword evidence="11 17" id="KW-1133">Transmembrane helix</keyword>
<keyword evidence="7 17" id="KW-0679">Respiratory chain</keyword>